<accession>A0A4P9VQ97</accession>
<dbReference type="Pfam" id="PF00582">
    <property type="entry name" value="Usp"/>
    <property type="match status" value="2"/>
</dbReference>
<dbReference type="Proteomes" id="UP000257039">
    <property type="component" value="Unassembled WGS sequence"/>
</dbReference>
<keyword evidence="7" id="KW-1185">Reference proteome</keyword>
<gene>
    <name evidence="6" type="ORF">B9G39_14495</name>
</gene>
<dbReference type="EMBL" id="NDXW01000001">
    <property type="protein sequence ID" value="RDH44544.1"/>
    <property type="molecule type" value="Genomic_DNA"/>
</dbReference>
<dbReference type="PANTHER" id="PTHR47892">
    <property type="entry name" value="UNIVERSAL STRESS PROTEIN E"/>
    <property type="match status" value="1"/>
</dbReference>
<protein>
    <submittedName>
        <fullName evidence="6">Universal stress protein UspA</fullName>
    </submittedName>
</protein>
<evidence type="ECO:0000313" key="6">
    <source>
        <dbReference type="EMBL" id="RDH44544.1"/>
    </source>
</evidence>
<dbReference type="Gene3D" id="3.40.50.12370">
    <property type="match status" value="1"/>
</dbReference>
<organism evidence="6 7">
    <name type="scientific">Zooshikella ganghwensis</name>
    <dbReference type="NCBI Taxonomy" id="202772"/>
    <lineage>
        <taxon>Bacteria</taxon>
        <taxon>Pseudomonadati</taxon>
        <taxon>Pseudomonadota</taxon>
        <taxon>Gammaproteobacteria</taxon>
        <taxon>Oceanospirillales</taxon>
        <taxon>Zooshikellaceae</taxon>
        <taxon>Zooshikella</taxon>
    </lineage>
</organism>
<comment type="caution">
    <text evidence="6">The sequence shown here is derived from an EMBL/GenBank/DDBJ whole genome shotgun (WGS) entry which is preliminary data.</text>
</comment>
<sequence length="289" mass="31814">MQAIRKLLVVVDTRKPEHTALNRACAIAHVTGSQLHILCCNPHPDEETHAVLSDWCEPIRAQGLSVTKHIHWYHSLHETIIKVQQAEQCELVIKDAREESELSKVVFTPSDWKLLRQCPAAILLVKNDKPWENGNILAAVDADPNDGDHQILNDVIISHARDIAGLADGECHLASAHPAPMLSSPDPVYQLQDALQKKYLEVCTGYADKYHIPLDHIHVEEGPASTYIPHIAKQLDAPLVVIGTVARSGLKGAIIGNTAEQIIDSLEADILTLKPTHVMETLEAALSHK</sequence>
<dbReference type="GO" id="GO:0005737">
    <property type="term" value="C:cytoplasm"/>
    <property type="evidence" value="ECO:0007669"/>
    <property type="project" value="UniProtKB-SubCell"/>
</dbReference>
<comment type="function">
    <text evidence="4">Required for resistance to DNA-damaging agents.</text>
</comment>
<reference evidence="6 7" key="1">
    <citation type="submission" date="2017-04" db="EMBL/GenBank/DDBJ databases">
        <title>Draft genome sequence of Zooshikella ganghwensis VG4 isolated from Red Sea sediments.</title>
        <authorList>
            <person name="Rehman Z."/>
            <person name="Alam I."/>
            <person name="Kamau A."/>
            <person name="Bajic V."/>
            <person name="Leiknes T."/>
        </authorList>
    </citation>
    <scope>NUCLEOTIDE SEQUENCE [LARGE SCALE GENOMIC DNA]</scope>
    <source>
        <strain evidence="6 7">VG4</strain>
    </source>
</reference>
<evidence type="ECO:0000259" key="5">
    <source>
        <dbReference type="Pfam" id="PF00582"/>
    </source>
</evidence>
<evidence type="ECO:0000256" key="1">
    <source>
        <dbReference type="ARBA" id="ARBA00004496"/>
    </source>
</evidence>
<dbReference type="RefSeq" id="WP_027709646.1">
    <property type="nucleotide sequence ID" value="NZ_NDXW01000001.1"/>
</dbReference>
<dbReference type="PANTHER" id="PTHR47892:SF1">
    <property type="entry name" value="UNIVERSAL STRESS PROTEIN E"/>
    <property type="match status" value="1"/>
</dbReference>
<proteinExistence type="inferred from homology"/>
<evidence type="ECO:0000256" key="2">
    <source>
        <dbReference type="ARBA" id="ARBA00008791"/>
    </source>
</evidence>
<feature type="domain" description="UspA" evidence="5">
    <location>
        <begin position="155"/>
        <end position="272"/>
    </location>
</feature>
<feature type="domain" description="UspA" evidence="5">
    <location>
        <begin position="4"/>
        <end position="126"/>
    </location>
</feature>
<name>A0A4P9VQ97_9GAMM</name>
<dbReference type="AlphaFoldDB" id="A0A4P9VQ97"/>
<evidence type="ECO:0000313" key="7">
    <source>
        <dbReference type="Proteomes" id="UP000257039"/>
    </source>
</evidence>
<comment type="similarity">
    <text evidence="2">Belongs to the universal stress protein A family.</text>
</comment>
<evidence type="ECO:0000256" key="3">
    <source>
        <dbReference type="ARBA" id="ARBA00022490"/>
    </source>
</evidence>
<keyword evidence="3" id="KW-0963">Cytoplasm</keyword>
<comment type="subcellular location">
    <subcellularLocation>
        <location evidence="1">Cytoplasm</location>
    </subcellularLocation>
</comment>
<evidence type="ECO:0000256" key="4">
    <source>
        <dbReference type="ARBA" id="ARBA00037131"/>
    </source>
</evidence>
<dbReference type="InterPro" id="IPR006016">
    <property type="entry name" value="UspA"/>
</dbReference>
<dbReference type="SUPFAM" id="SSF52402">
    <property type="entry name" value="Adenine nucleotide alpha hydrolases-like"/>
    <property type="match status" value="2"/>
</dbReference>